<keyword evidence="3" id="KW-1185">Reference proteome</keyword>
<dbReference type="Proteomes" id="UP001589854">
    <property type="component" value="Unassembled WGS sequence"/>
</dbReference>
<evidence type="ECO:0000313" key="3">
    <source>
        <dbReference type="Proteomes" id="UP001589854"/>
    </source>
</evidence>
<sequence length="268" mass="29624">MEKMPMTSISSGMSMAVLPDVYCFSVQIVNVIFLGNPSVSNEFTLIDAGMPDSHEMIIEEAKKRFGEDCRLKSIILTHGHFDHVGALEGLTNKWDVPVYAHVLEEPYLTGKSDYPPPNPEVEGLIAKLSPMFPRHSIDIGSRLEILPADGSIPALEGWRYIHTPGHTPGHISLFRELDRALIAGDAFVTVEQESLYKVMTQKQEISGPPAYFTSDWPAASASVKTLAALKPQIAVTGHGLPMVDEELETNLEKLARDFDQSEIPENRK</sequence>
<dbReference type="Pfam" id="PF00753">
    <property type="entry name" value="Lactamase_B"/>
    <property type="match status" value="1"/>
</dbReference>
<dbReference type="InterPro" id="IPR036866">
    <property type="entry name" value="RibonucZ/Hydroxyglut_hydro"/>
</dbReference>
<feature type="domain" description="Metallo-beta-lactamase" evidence="1">
    <location>
        <begin position="28"/>
        <end position="238"/>
    </location>
</feature>
<accession>A0ABV6GBK0</accession>
<evidence type="ECO:0000259" key="1">
    <source>
        <dbReference type="SMART" id="SM00849"/>
    </source>
</evidence>
<dbReference type="EMBL" id="JBHLVO010000003">
    <property type="protein sequence ID" value="MFC0271040.1"/>
    <property type="molecule type" value="Genomic_DNA"/>
</dbReference>
<dbReference type="RefSeq" id="WP_378931667.1">
    <property type="nucleotide sequence ID" value="NZ_JBHLVO010000003.1"/>
</dbReference>
<dbReference type="Gene3D" id="3.60.15.10">
    <property type="entry name" value="Ribonuclease Z/Hydroxyacylglutathione hydrolase-like"/>
    <property type="match status" value="1"/>
</dbReference>
<dbReference type="CDD" id="cd07721">
    <property type="entry name" value="yflN-like_MBL-fold"/>
    <property type="match status" value="1"/>
</dbReference>
<evidence type="ECO:0000313" key="2">
    <source>
        <dbReference type="EMBL" id="MFC0271040.1"/>
    </source>
</evidence>
<gene>
    <name evidence="2" type="ORF">ACFFIX_06200</name>
</gene>
<reference evidence="2 3" key="1">
    <citation type="submission" date="2024-09" db="EMBL/GenBank/DDBJ databases">
        <authorList>
            <person name="Sun Q."/>
            <person name="Mori K."/>
        </authorList>
    </citation>
    <scope>NUCLEOTIDE SEQUENCE [LARGE SCALE GENOMIC DNA]</scope>
    <source>
        <strain evidence="2 3">CCM 7228</strain>
    </source>
</reference>
<dbReference type="PANTHER" id="PTHR42951:SF17">
    <property type="entry name" value="METALLO-BETA-LACTAMASE DOMAIN-CONTAINING PROTEIN"/>
    <property type="match status" value="1"/>
</dbReference>
<organism evidence="2 3">
    <name type="scientific">Metabacillus herbersteinensis</name>
    <dbReference type="NCBI Taxonomy" id="283816"/>
    <lineage>
        <taxon>Bacteria</taxon>
        <taxon>Bacillati</taxon>
        <taxon>Bacillota</taxon>
        <taxon>Bacilli</taxon>
        <taxon>Bacillales</taxon>
        <taxon>Bacillaceae</taxon>
        <taxon>Metabacillus</taxon>
    </lineage>
</organism>
<protein>
    <submittedName>
        <fullName evidence="2">MBL fold metallo-hydrolase</fullName>
    </submittedName>
</protein>
<dbReference type="PANTHER" id="PTHR42951">
    <property type="entry name" value="METALLO-BETA-LACTAMASE DOMAIN-CONTAINING"/>
    <property type="match status" value="1"/>
</dbReference>
<name>A0ABV6GBK0_9BACI</name>
<dbReference type="InterPro" id="IPR050855">
    <property type="entry name" value="NDM-1-like"/>
</dbReference>
<dbReference type="SUPFAM" id="SSF56281">
    <property type="entry name" value="Metallo-hydrolase/oxidoreductase"/>
    <property type="match status" value="1"/>
</dbReference>
<dbReference type="InterPro" id="IPR001279">
    <property type="entry name" value="Metallo-B-lactamas"/>
</dbReference>
<proteinExistence type="predicted"/>
<comment type="caution">
    <text evidence="2">The sequence shown here is derived from an EMBL/GenBank/DDBJ whole genome shotgun (WGS) entry which is preliminary data.</text>
</comment>
<dbReference type="SMART" id="SM00849">
    <property type="entry name" value="Lactamase_B"/>
    <property type="match status" value="1"/>
</dbReference>